<protein>
    <recommendedName>
        <fullName evidence="4">Glycosyltransferase family 25 protein</fullName>
    </recommendedName>
</protein>
<reference evidence="2" key="1">
    <citation type="submission" date="2023-04" db="EMBL/GenBank/DDBJ databases">
        <title>Black Yeasts Isolated from many extreme environments.</title>
        <authorList>
            <person name="Coleine C."/>
            <person name="Stajich J.E."/>
            <person name="Selbmann L."/>
        </authorList>
    </citation>
    <scope>NUCLEOTIDE SEQUENCE</scope>
    <source>
        <strain evidence="2">CCFEE 5312</strain>
    </source>
</reference>
<dbReference type="AlphaFoldDB" id="A0AAJ0DBV4"/>
<proteinExistence type="predicted"/>
<dbReference type="EMBL" id="JAWDJX010000028">
    <property type="protein sequence ID" value="KAK3051078.1"/>
    <property type="molecule type" value="Genomic_DNA"/>
</dbReference>
<evidence type="ECO:0000313" key="2">
    <source>
        <dbReference type="EMBL" id="KAK3051078.1"/>
    </source>
</evidence>
<comment type="caution">
    <text evidence="2">The sequence shown here is derived from an EMBL/GenBank/DDBJ whole genome shotgun (WGS) entry which is preliminary data.</text>
</comment>
<accession>A0AAJ0DBV4</accession>
<dbReference type="PROSITE" id="PS50007">
    <property type="entry name" value="PIPLC_X_DOMAIN"/>
    <property type="match status" value="1"/>
</dbReference>
<organism evidence="2 3">
    <name type="scientific">Extremus antarcticus</name>
    <dbReference type="NCBI Taxonomy" id="702011"/>
    <lineage>
        <taxon>Eukaryota</taxon>
        <taxon>Fungi</taxon>
        <taxon>Dikarya</taxon>
        <taxon>Ascomycota</taxon>
        <taxon>Pezizomycotina</taxon>
        <taxon>Dothideomycetes</taxon>
        <taxon>Dothideomycetidae</taxon>
        <taxon>Mycosphaerellales</taxon>
        <taxon>Extremaceae</taxon>
        <taxon>Extremus</taxon>
    </lineage>
</organism>
<name>A0AAJ0DBV4_9PEZI</name>
<sequence>MDRRSQRALLLVLFFGVAVILYRSLGVTDHIRQRGGRYKVAPDDHTSLQLDPRKLNPANSTLGFGAVLAVSREGSPRRESLLLASNITEIDITIPVQPKWTDEDVNKLRADRDSRISKGSALAWLGHLNALRWFLSTDLESVMILEDDVDWDIHLRTVQIPTAAAAIRQLVLDKTSPEGNLAHVPKENNFWGNISTWDILYLGHCGDIFRPSSWTSQVPRVLYPDSTLPPRREMHPYTQKFLNSIAVPEDTRMIHQSIFPLCTFGFAITRNAALRLLTDIAHKEAEGGTMAYDVRVLEGCRDLGLRCWSANPELFHHMDMESEIALATHPEVGQGGSGGENQEKAGVDDKGRLKTLRAGAAPNIACGARSKSFYTTDPRTLEYLREQVGRQGKCLKDIEEPGSKVVPDEDRYEGPGDPRLYR</sequence>
<gene>
    <name evidence="2" type="ORF">LTR09_007828</name>
</gene>
<evidence type="ECO:0008006" key="4">
    <source>
        <dbReference type="Google" id="ProtNLM"/>
    </source>
</evidence>
<evidence type="ECO:0000313" key="3">
    <source>
        <dbReference type="Proteomes" id="UP001271007"/>
    </source>
</evidence>
<evidence type="ECO:0000256" key="1">
    <source>
        <dbReference type="SAM" id="MobiDB-lite"/>
    </source>
</evidence>
<dbReference type="Proteomes" id="UP001271007">
    <property type="component" value="Unassembled WGS sequence"/>
</dbReference>
<feature type="region of interest" description="Disordered" evidence="1">
    <location>
        <begin position="392"/>
        <end position="422"/>
    </location>
</feature>
<keyword evidence="3" id="KW-1185">Reference proteome</keyword>